<feature type="compositionally biased region" description="Low complexity" evidence="1">
    <location>
        <begin position="486"/>
        <end position="498"/>
    </location>
</feature>
<dbReference type="Proteomes" id="UP000756346">
    <property type="component" value="Unassembled WGS sequence"/>
</dbReference>
<name>A0A9P8XYH3_9PEZI</name>
<feature type="compositionally biased region" description="Low complexity" evidence="1">
    <location>
        <begin position="61"/>
        <end position="78"/>
    </location>
</feature>
<feature type="region of interest" description="Disordered" evidence="1">
    <location>
        <begin position="171"/>
        <end position="203"/>
    </location>
</feature>
<dbReference type="EMBL" id="JAGTJQ010000008">
    <property type="protein sequence ID" value="KAH7026010.1"/>
    <property type="molecule type" value="Genomic_DNA"/>
</dbReference>
<sequence>MEPHDPPPPYSETWTDAASVVPGPSPIIGTGSDDASLAASSTRSNIIYTPPETPTSEFQHGVASGVSSSSPVHTGTTTNHRQSHSNASAQAYFESRPAVVQAGSPAAKDNVPYGNTKVIIPIRVTQDTTPEDLAFPDILAAGRHDVSEQDWQTFVNYLIPDHIARSNASVISRKLQDQSGEHDSTTTTTTTTSPSPPRPGWDSELAQAQLDQIRSTFPDHALAERTRIARNAVWEWNDGFFAQRGVAVQLEVSQAPTATTGPTARASGTRSMPGAWDFEPADPYERSNTRDPRERTSSQSPHPSQASSAGQGQRACPGSSRWNPFSQALRLGPVKIDGDRVSIGNSFEADKSGGSLSVAAVWIAAYSTEAEEGVMVGAGANLTVAILTIIMIQCLGTSKASDHSDDGRSSISGSSVSSSSSSASAPSIGSLPDYEDLRDAQLPIVKQSISVWLAHPEQPVTREMVRAAKAEIKSARRAPPKSTRNVRGSASSSAVSLSRADDLRPPPPTYDEAQAADNTALREEVKALMAAFEGLKREQKQRRRSEKKQRRAARREKKKEKRAQKRAARAEKRAARADKRTGRHGARDQRRQQAQKQRDEAQQERERQLQERKRIRDEQLLREQQDRIREQQARQQQLEERRSRWAQCGPAGQHSPGAHHGGGGGGGWSPFGGFGRAGASSSSSPWGQSPPGPPQMAPTGIHYQHDHPHPPLHVHIPHHSVQPIVAPTPYGSLAHPHHYGPHGQGAGLPLGGGLAGNGSRGGFPGVHGQGGAGRQHENNIPGAGPQPQPQPQTSGLYQPVPYHHDDSDSSSDNRGIRMADNDHSNDGDLASGINSLSLGSTKNQAADHTEARIADDIQQLSLLEQPRSSEEQQHGSVPPGDSGRSERCIPADQVEWDALERAMAELLHDAHGLKTDAGKQGTR</sequence>
<feature type="region of interest" description="Disordered" evidence="1">
    <location>
        <begin position="1"/>
        <end position="36"/>
    </location>
</feature>
<feature type="compositionally biased region" description="Basic and acidic residues" evidence="1">
    <location>
        <begin position="628"/>
        <end position="643"/>
    </location>
</feature>
<evidence type="ECO:0000256" key="1">
    <source>
        <dbReference type="SAM" id="MobiDB-lite"/>
    </source>
</evidence>
<feature type="compositionally biased region" description="Basic and acidic residues" evidence="1">
    <location>
        <begin position="283"/>
        <end position="296"/>
    </location>
</feature>
<keyword evidence="3" id="KW-1185">Reference proteome</keyword>
<feature type="region of interest" description="Disordered" evidence="1">
    <location>
        <begin position="399"/>
        <end position="432"/>
    </location>
</feature>
<proteinExistence type="predicted"/>
<gene>
    <name evidence="2" type="ORF">B0I36DRAFT_386364</name>
</gene>
<evidence type="ECO:0000313" key="3">
    <source>
        <dbReference type="Proteomes" id="UP000756346"/>
    </source>
</evidence>
<feature type="region of interest" description="Disordered" evidence="1">
    <location>
        <begin position="864"/>
        <end position="892"/>
    </location>
</feature>
<dbReference type="OrthoDB" id="5408998at2759"/>
<feature type="compositionally biased region" description="Low complexity" evidence="1">
    <location>
        <begin position="409"/>
        <end position="430"/>
    </location>
</feature>
<dbReference type="AlphaFoldDB" id="A0A9P8XYH3"/>
<feature type="compositionally biased region" description="Low complexity" evidence="1">
    <location>
        <begin position="649"/>
        <end position="658"/>
    </location>
</feature>
<accession>A0A9P8XYH3</accession>
<evidence type="ECO:0000313" key="2">
    <source>
        <dbReference type="EMBL" id="KAH7026010.1"/>
    </source>
</evidence>
<feature type="compositionally biased region" description="Basic and acidic residues" evidence="1">
    <location>
        <begin position="174"/>
        <end position="184"/>
    </location>
</feature>
<feature type="region of interest" description="Disordered" evidence="1">
    <location>
        <begin position="532"/>
        <end position="612"/>
    </location>
</feature>
<feature type="region of interest" description="Disordered" evidence="1">
    <location>
        <begin position="471"/>
        <end position="513"/>
    </location>
</feature>
<protein>
    <submittedName>
        <fullName evidence="2">Uncharacterized protein</fullName>
    </submittedName>
</protein>
<feature type="compositionally biased region" description="Basic residues" evidence="1">
    <location>
        <begin position="539"/>
        <end position="567"/>
    </location>
</feature>
<feature type="compositionally biased region" description="Gly residues" evidence="1">
    <location>
        <begin position="742"/>
        <end position="773"/>
    </location>
</feature>
<comment type="caution">
    <text evidence="2">The sequence shown here is derived from an EMBL/GenBank/DDBJ whole genome shotgun (WGS) entry which is preliminary data.</text>
</comment>
<feature type="compositionally biased region" description="Gly residues" evidence="1">
    <location>
        <begin position="659"/>
        <end position="676"/>
    </location>
</feature>
<reference evidence="2" key="1">
    <citation type="journal article" date="2021" name="Nat. Commun.">
        <title>Genetic determinants of endophytism in the Arabidopsis root mycobiome.</title>
        <authorList>
            <person name="Mesny F."/>
            <person name="Miyauchi S."/>
            <person name="Thiergart T."/>
            <person name="Pickel B."/>
            <person name="Atanasova L."/>
            <person name="Karlsson M."/>
            <person name="Huettel B."/>
            <person name="Barry K.W."/>
            <person name="Haridas S."/>
            <person name="Chen C."/>
            <person name="Bauer D."/>
            <person name="Andreopoulos W."/>
            <person name="Pangilinan J."/>
            <person name="LaButti K."/>
            <person name="Riley R."/>
            <person name="Lipzen A."/>
            <person name="Clum A."/>
            <person name="Drula E."/>
            <person name="Henrissat B."/>
            <person name="Kohler A."/>
            <person name="Grigoriev I.V."/>
            <person name="Martin F.M."/>
            <person name="Hacquard S."/>
        </authorList>
    </citation>
    <scope>NUCLEOTIDE SEQUENCE</scope>
    <source>
        <strain evidence="2">MPI-CAGE-CH-0230</strain>
    </source>
</reference>
<feature type="region of interest" description="Disordered" evidence="1">
    <location>
        <begin position="49"/>
        <end position="87"/>
    </location>
</feature>
<feature type="compositionally biased region" description="Pro residues" evidence="1">
    <location>
        <begin position="1"/>
        <end position="10"/>
    </location>
</feature>
<feature type="compositionally biased region" description="Basic and acidic residues" evidence="1">
    <location>
        <begin position="814"/>
        <end position="826"/>
    </location>
</feature>
<feature type="compositionally biased region" description="Basic and acidic residues" evidence="1">
    <location>
        <begin position="568"/>
        <end position="612"/>
    </location>
</feature>
<dbReference type="GeneID" id="70190654"/>
<feature type="compositionally biased region" description="Low complexity" evidence="1">
    <location>
        <begin position="257"/>
        <end position="270"/>
    </location>
</feature>
<dbReference type="RefSeq" id="XP_046009227.1">
    <property type="nucleotide sequence ID" value="XM_046161108.1"/>
</dbReference>
<feature type="compositionally biased region" description="Low complexity" evidence="1">
    <location>
        <begin position="677"/>
        <end position="687"/>
    </location>
</feature>
<feature type="region of interest" description="Disordered" evidence="1">
    <location>
        <begin position="257"/>
        <end position="322"/>
    </location>
</feature>
<organism evidence="2 3">
    <name type="scientific">Microdochium trichocladiopsis</name>
    <dbReference type="NCBI Taxonomy" id="1682393"/>
    <lineage>
        <taxon>Eukaryota</taxon>
        <taxon>Fungi</taxon>
        <taxon>Dikarya</taxon>
        <taxon>Ascomycota</taxon>
        <taxon>Pezizomycotina</taxon>
        <taxon>Sordariomycetes</taxon>
        <taxon>Xylariomycetidae</taxon>
        <taxon>Xylariales</taxon>
        <taxon>Microdochiaceae</taxon>
        <taxon>Microdochium</taxon>
    </lineage>
</organism>
<feature type="compositionally biased region" description="Low complexity" evidence="1">
    <location>
        <begin position="297"/>
        <end position="309"/>
    </location>
</feature>
<feature type="region of interest" description="Disordered" evidence="1">
    <location>
        <begin position="628"/>
        <end position="832"/>
    </location>
</feature>